<evidence type="ECO:0000313" key="6">
    <source>
        <dbReference type="Proteomes" id="UP000595197"/>
    </source>
</evidence>
<protein>
    <submittedName>
        <fullName evidence="5">VirB3 family type IV secretion system protein</fullName>
    </submittedName>
</protein>
<dbReference type="EMBL" id="CP067420">
    <property type="protein sequence ID" value="QQP89904.1"/>
    <property type="molecule type" value="Genomic_DNA"/>
</dbReference>
<keyword evidence="6" id="KW-1185">Reference proteome</keyword>
<dbReference type="Pfam" id="PF05101">
    <property type="entry name" value="VirB3"/>
    <property type="match status" value="1"/>
</dbReference>
<comment type="subcellular location">
    <subcellularLocation>
        <location evidence="1">Membrane</location>
    </subcellularLocation>
</comment>
<reference evidence="5" key="1">
    <citation type="submission" date="2021-02" db="EMBL/GenBank/DDBJ databases">
        <title>Skermanella TT6 skin isolate.</title>
        <authorList>
            <person name="Lee K."/>
            <person name="Ganzorig M."/>
        </authorList>
    </citation>
    <scope>NUCLEOTIDE SEQUENCE</scope>
    <source>
        <strain evidence="5">TT6</strain>
    </source>
</reference>
<keyword evidence="3" id="KW-1133">Transmembrane helix</keyword>
<organism evidence="5 6">
    <name type="scientific">Skermanella cutis</name>
    <dbReference type="NCBI Taxonomy" id="2775420"/>
    <lineage>
        <taxon>Bacteria</taxon>
        <taxon>Pseudomonadati</taxon>
        <taxon>Pseudomonadota</taxon>
        <taxon>Alphaproteobacteria</taxon>
        <taxon>Rhodospirillales</taxon>
        <taxon>Azospirillaceae</taxon>
        <taxon>Skermanella</taxon>
    </lineage>
</organism>
<gene>
    <name evidence="5" type="ORF">IGS68_01085</name>
</gene>
<dbReference type="InterPro" id="IPR007792">
    <property type="entry name" value="T4SS_VirB3/TrbD/AvhB"/>
</dbReference>
<dbReference type="Proteomes" id="UP000595197">
    <property type="component" value="Chromosome"/>
</dbReference>
<evidence type="ECO:0000256" key="3">
    <source>
        <dbReference type="ARBA" id="ARBA00022989"/>
    </source>
</evidence>
<name>A0ABX7B6B4_9PROT</name>
<proteinExistence type="predicted"/>
<dbReference type="RefSeq" id="WP_201076693.1">
    <property type="nucleotide sequence ID" value="NZ_CP067420.1"/>
</dbReference>
<evidence type="ECO:0000256" key="2">
    <source>
        <dbReference type="ARBA" id="ARBA00022692"/>
    </source>
</evidence>
<keyword evidence="4" id="KW-0472">Membrane</keyword>
<sequence length="89" mass="9553">MAGDDVPGFRITLHQSLLEPVTIKGVARVPAILIGTVGALLVFSLHKVTGGVLLTVGLWTVARHLTGIDPHMFDFITRRARARLPFLGG</sequence>
<accession>A0ABX7B6B4</accession>
<evidence type="ECO:0000256" key="4">
    <source>
        <dbReference type="ARBA" id="ARBA00023136"/>
    </source>
</evidence>
<evidence type="ECO:0000313" key="5">
    <source>
        <dbReference type="EMBL" id="QQP89904.1"/>
    </source>
</evidence>
<keyword evidence="2" id="KW-0812">Transmembrane</keyword>
<evidence type="ECO:0000256" key="1">
    <source>
        <dbReference type="ARBA" id="ARBA00004370"/>
    </source>
</evidence>